<gene>
    <name evidence="3" type="ORF">SAMN04487909_101116</name>
</gene>
<sequence length="82" mass="9196">MNQNIKIARTLDLQGEACPYPPIYTIEELNDMEPGEVLEVIVDHPPSLTNVPEEVVRNGHTVLGEPVRNGAVFHLYFQVAEK</sequence>
<comment type="similarity">
    <text evidence="1">Belongs to the sulfur carrier protein TusA family.</text>
</comment>
<dbReference type="Proteomes" id="UP000182836">
    <property type="component" value="Unassembled WGS sequence"/>
</dbReference>
<dbReference type="GeneID" id="42308041"/>
<protein>
    <submittedName>
        <fullName evidence="3">TusA-related sulfurtransferase</fullName>
    </submittedName>
</protein>
<dbReference type="RefSeq" id="WP_235355989.1">
    <property type="nucleotide sequence ID" value="NZ_BJOA01000026.1"/>
</dbReference>
<reference evidence="3 4" key="1">
    <citation type="submission" date="2016-10" db="EMBL/GenBank/DDBJ databases">
        <authorList>
            <person name="de Groot N.N."/>
        </authorList>
    </citation>
    <scope>NUCLEOTIDE SEQUENCE [LARGE SCALE GENOMIC DNA]</scope>
    <source>
        <strain evidence="3 4">DSM 2895</strain>
    </source>
</reference>
<proteinExistence type="inferred from homology"/>
<dbReference type="Pfam" id="PF01206">
    <property type="entry name" value="TusA"/>
    <property type="match status" value="1"/>
</dbReference>
<keyword evidence="3" id="KW-0808">Transferase</keyword>
<dbReference type="PANTHER" id="PTHR33279:SF6">
    <property type="entry name" value="SULFUR CARRIER PROTEIN YEDF-RELATED"/>
    <property type="match status" value="1"/>
</dbReference>
<feature type="domain" description="UPF0033" evidence="2">
    <location>
        <begin position="11"/>
        <end position="35"/>
    </location>
</feature>
<accession>A0A1G8GUG9</accession>
<evidence type="ECO:0000256" key="1">
    <source>
        <dbReference type="ARBA" id="ARBA00008984"/>
    </source>
</evidence>
<evidence type="ECO:0000259" key="2">
    <source>
        <dbReference type="PROSITE" id="PS01148"/>
    </source>
</evidence>
<organism evidence="3 4">
    <name type="scientific">Aneurinibacillus migulanus</name>
    <name type="common">Bacillus migulanus</name>
    <dbReference type="NCBI Taxonomy" id="47500"/>
    <lineage>
        <taxon>Bacteria</taxon>
        <taxon>Bacillati</taxon>
        <taxon>Bacillota</taxon>
        <taxon>Bacilli</taxon>
        <taxon>Bacillales</taxon>
        <taxon>Paenibacillaceae</taxon>
        <taxon>Aneurinibacillus group</taxon>
        <taxon>Aneurinibacillus</taxon>
    </lineage>
</organism>
<evidence type="ECO:0000313" key="4">
    <source>
        <dbReference type="Proteomes" id="UP000182836"/>
    </source>
</evidence>
<dbReference type="EMBL" id="FNED01000001">
    <property type="protein sequence ID" value="SDH98044.1"/>
    <property type="molecule type" value="Genomic_DNA"/>
</dbReference>
<dbReference type="InterPro" id="IPR036868">
    <property type="entry name" value="TusA-like_sf"/>
</dbReference>
<dbReference type="Gene3D" id="3.30.110.40">
    <property type="entry name" value="TusA-like domain"/>
    <property type="match status" value="1"/>
</dbReference>
<dbReference type="PROSITE" id="PS01148">
    <property type="entry name" value="UPF0033"/>
    <property type="match status" value="1"/>
</dbReference>
<name>A0A1G8GUG9_ANEMI</name>
<dbReference type="GO" id="GO:0016740">
    <property type="term" value="F:transferase activity"/>
    <property type="evidence" value="ECO:0007669"/>
    <property type="project" value="UniProtKB-KW"/>
</dbReference>
<dbReference type="InterPro" id="IPR001455">
    <property type="entry name" value="TusA-like"/>
</dbReference>
<evidence type="ECO:0000313" key="3">
    <source>
        <dbReference type="EMBL" id="SDH98044.1"/>
    </source>
</evidence>
<dbReference type="SUPFAM" id="SSF64307">
    <property type="entry name" value="SirA-like"/>
    <property type="match status" value="1"/>
</dbReference>
<dbReference type="AlphaFoldDB" id="A0A1G8GUG9"/>
<dbReference type="PANTHER" id="PTHR33279">
    <property type="entry name" value="SULFUR CARRIER PROTEIN YEDF-RELATED"/>
    <property type="match status" value="1"/>
</dbReference>